<gene>
    <name evidence="2" type="ORF">BN578_01317</name>
</gene>
<proteinExistence type="predicted"/>
<keyword evidence="1" id="KW-1133">Transmembrane helix</keyword>
<dbReference type="EMBL" id="CBEP010000146">
    <property type="protein sequence ID" value="CDC06159.1"/>
    <property type="molecule type" value="Genomic_DNA"/>
</dbReference>
<feature type="transmembrane region" description="Helical" evidence="1">
    <location>
        <begin position="247"/>
        <end position="266"/>
    </location>
</feature>
<evidence type="ECO:0000256" key="1">
    <source>
        <dbReference type="SAM" id="Phobius"/>
    </source>
</evidence>
<feature type="transmembrane region" description="Helical" evidence="1">
    <location>
        <begin position="184"/>
        <end position="202"/>
    </location>
</feature>
<feature type="transmembrane region" description="Helical" evidence="1">
    <location>
        <begin position="477"/>
        <end position="504"/>
    </location>
</feature>
<comment type="caution">
    <text evidence="2">The sequence shown here is derived from an EMBL/GenBank/DDBJ whole genome shotgun (WGS) entry which is preliminary data.</text>
</comment>
<feature type="transmembrane region" description="Helical" evidence="1">
    <location>
        <begin position="34"/>
        <end position="53"/>
    </location>
</feature>
<evidence type="ECO:0000313" key="2">
    <source>
        <dbReference type="EMBL" id="CDC06159.1"/>
    </source>
</evidence>
<evidence type="ECO:0000313" key="3">
    <source>
        <dbReference type="Proteomes" id="UP000018168"/>
    </source>
</evidence>
<keyword evidence="1" id="KW-0812">Transmembrane</keyword>
<feature type="transmembrane region" description="Helical" evidence="1">
    <location>
        <begin position="65"/>
        <end position="85"/>
    </location>
</feature>
<feature type="transmembrane region" description="Helical" evidence="1">
    <location>
        <begin position="150"/>
        <end position="172"/>
    </location>
</feature>
<feature type="transmembrane region" description="Helical" evidence="1">
    <location>
        <begin position="122"/>
        <end position="144"/>
    </location>
</feature>
<dbReference type="InterPro" id="IPR031584">
    <property type="entry name" value="Put_ABC_export"/>
</dbReference>
<dbReference type="AlphaFoldDB" id="R6NCW5"/>
<feature type="transmembrane region" description="Helical" evidence="1">
    <location>
        <begin position="443"/>
        <end position="465"/>
    </location>
</feature>
<name>R6NCW5_9FIRM</name>
<feature type="transmembrane region" description="Helical" evidence="1">
    <location>
        <begin position="335"/>
        <end position="357"/>
    </location>
</feature>
<organism evidence="2 3">
    <name type="scientific">[Clostridium] leptum CAG:27</name>
    <dbReference type="NCBI Taxonomy" id="1263068"/>
    <lineage>
        <taxon>Bacteria</taxon>
        <taxon>Bacillati</taxon>
        <taxon>Bacillota</taxon>
        <taxon>Clostridia</taxon>
        <taxon>Eubacteriales</taxon>
        <taxon>Oscillospiraceae</taxon>
        <taxon>Oscillospiraceae incertae sedis</taxon>
    </lineage>
</organism>
<feature type="transmembrane region" description="Helical" evidence="1">
    <location>
        <begin position="412"/>
        <end position="437"/>
    </location>
</feature>
<dbReference type="Proteomes" id="UP000018168">
    <property type="component" value="Unassembled WGS sequence"/>
</dbReference>
<protein>
    <submittedName>
        <fullName evidence="2">Putative ATP synthase F0 A subunit</fullName>
    </submittedName>
</protein>
<dbReference type="Pfam" id="PF16962">
    <property type="entry name" value="ABC_export"/>
    <property type="match status" value="1"/>
</dbReference>
<accession>R6NCW5</accession>
<feature type="transmembrane region" description="Helical" evidence="1">
    <location>
        <begin position="369"/>
        <end position="392"/>
    </location>
</feature>
<keyword evidence="1" id="KW-0472">Membrane</keyword>
<feature type="transmembrane region" description="Helical" evidence="1">
    <location>
        <begin position="510"/>
        <end position="531"/>
    </location>
</feature>
<reference evidence="2" key="1">
    <citation type="submission" date="2012-11" db="EMBL/GenBank/DDBJ databases">
        <title>Dependencies among metagenomic species, viruses, plasmids and units of genetic variation.</title>
        <authorList>
            <person name="Nielsen H.B."/>
            <person name="Almeida M."/>
            <person name="Juncker A.S."/>
            <person name="Rasmussen S."/>
            <person name="Li J."/>
            <person name="Sunagawa S."/>
            <person name="Plichta D."/>
            <person name="Gautier L."/>
            <person name="Le Chatelier E."/>
            <person name="Peletier E."/>
            <person name="Bonde I."/>
            <person name="Nielsen T."/>
            <person name="Manichanh C."/>
            <person name="Arumugam M."/>
            <person name="Batto J."/>
            <person name="Santos M.B.Q.D."/>
            <person name="Blom N."/>
            <person name="Borruel N."/>
            <person name="Burgdorf K.S."/>
            <person name="Boumezbeur F."/>
            <person name="Casellas F."/>
            <person name="Dore J."/>
            <person name="Guarner F."/>
            <person name="Hansen T."/>
            <person name="Hildebrand F."/>
            <person name="Kaas R.S."/>
            <person name="Kennedy S."/>
            <person name="Kristiansen K."/>
            <person name="Kultima J.R."/>
            <person name="Leonard P."/>
            <person name="Levenez F."/>
            <person name="Lund O."/>
            <person name="Moumen B."/>
            <person name="Le Paslier D."/>
            <person name="Pons N."/>
            <person name="Pedersen O."/>
            <person name="Prifti E."/>
            <person name="Qin J."/>
            <person name="Raes J."/>
            <person name="Tap J."/>
            <person name="Tims S."/>
            <person name="Ussery D.W."/>
            <person name="Yamada T."/>
            <person name="MetaHit consortium"/>
            <person name="Renault P."/>
            <person name="Sicheritz-Ponten T."/>
            <person name="Bork P."/>
            <person name="Wang J."/>
            <person name="Brunak S."/>
            <person name="Ehrlich S.D."/>
        </authorList>
    </citation>
    <scope>NUCLEOTIDE SEQUENCE [LARGE SCALE GENOMIC DNA]</scope>
</reference>
<sequence>MFRRSVADMSSIAFILRKSLKNNILELLRHPGKLVAYLFVAACLLVSALSMVFSPQEELPEFLDLRILQGIYFALLMFIVMINLIKGVDSGSTFFSMGDVNMLFISPISPKKILVYGLMKQMGMTVLVACCMVAYGGMAVQFFGITALDAVLLFAGFIVSLLVSQIFTILIYSFCNGSRKRSAAVKRLLYAVVLLVLAYVAMTVYEKGFSMETVCAAVTDPYLQWVPIIGWMTGGIFSAIRGFDMMGAVYFALLAAAALIALLAFLKSDSDYYEDVLQNTETTYEVKKAAKEGNINMNLPGQKIRKVKTVGIGRGWGASAFFFKQVKEMHRHSPLVFWGGSTIMLAAVGAFISIVMMNSGDDGEPMSSSLIMMVATITSIYVLFFLNAAGPWSKEMMKPYLYMVPQSPFKKLFFASLTSLLTPIADGLVAFPLIGALVRANPLTVIICFLMFISFGFLFTAFNILSERLFGQMANKGMILMLYALVLMVSTAPGVAAGVVLGVAFQAPPFLMGLPVFLWNTGVSALVYFLCKETIGDIELKA</sequence>